<sequence length="80" mass="9030">HVANETALPVDEVELWLVLKPQTSIVHGERTIDPDRDNLRVLGDQETLAELMGDYENANYGYLVMAYKRKLQNSDTVGLS</sequence>
<feature type="non-terminal residue" evidence="1">
    <location>
        <position position="1"/>
    </location>
</feature>
<evidence type="ECO:0000313" key="1">
    <source>
        <dbReference type="EMBL" id="MCI08445.1"/>
    </source>
</evidence>
<evidence type="ECO:0000313" key="2">
    <source>
        <dbReference type="Proteomes" id="UP000265520"/>
    </source>
</evidence>
<proteinExistence type="predicted"/>
<reference evidence="1 2" key="1">
    <citation type="journal article" date="2018" name="Front. Plant Sci.">
        <title>Red Clover (Trifolium pratense) and Zigzag Clover (T. medium) - A Picture of Genomic Similarities and Differences.</title>
        <authorList>
            <person name="Dluhosova J."/>
            <person name="Istvanek J."/>
            <person name="Nedelnik J."/>
            <person name="Repkova J."/>
        </authorList>
    </citation>
    <scope>NUCLEOTIDE SEQUENCE [LARGE SCALE GENOMIC DNA]</scope>
    <source>
        <strain evidence="2">cv. 10/8</strain>
        <tissue evidence="1">Leaf</tissue>
    </source>
</reference>
<keyword evidence="2" id="KW-1185">Reference proteome</keyword>
<name>A0A392PC42_9FABA</name>
<organism evidence="1 2">
    <name type="scientific">Trifolium medium</name>
    <dbReference type="NCBI Taxonomy" id="97028"/>
    <lineage>
        <taxon>Eukaryota</taxon>
        <taxon>Viridiplantae</taxon>
        <taxon>Streptophyta</taxon>
        <taxon>Embryophyta</taxon>
        <taxon>Tracheophyta</taxon>
        <taxon>Spermatophyta</taxon>
        <taxon>Magnoliopsida</taxon>
        <taxon>eudicotyledons</taxon>
        <taxon>Gunneridae</taxon>
        <taxon>Pentapetalae</taxon>
        <taxon>rosids</taxon>
        <taxon>fabids</taxon>
        <taxon>Fabales</taxon>
        <taxon>Fabaceae</taxon>
        <taxon>Papilionoideae</taxon>
        <taxon>50 kb inversion clade</taxon>
        <taxon>NPAAA clade</taxon>
        <taxon>Hologalegina</taxon>
        <taxon>IRL clade</taxon>
        <taxon>Trifolieae</taxon>
        <taxon>Trifolium</taxon>
    </lineage>
</organism>
<dbReference type="Proteomes" id="UP000265520">
    <property type="component" value="Unassembled WGS sequence"/>
</dbReference>
<accession>A0A392PC42</accession>
<dbReference type="EMBL" id="LXQA010069058">
    <property type="protein sequence ID" value="MCI08445.1"/>
    <property type="molecule type" value="Genomic_DNA"/>
</dbReference>
<protein>
    <submittedName>
        <fullName evidence="1">Putative E3 ubiquitin-protein ligase RING1a-like</fullName>
    </submittedName>
</protein>
<comment type="caution">
    <text evidence="1">The sequence shown here is derived from an EMBL/GenBank/DDBJ whole genome shotgun (WGS) entry which is preliminary data.</text>
</comment>
<dbReference type="AlphaFoldDB" id="A0A392PC42"/>